<dbReference type="OrthoDB" id="1446480at2"/>
<gene>
    <name evidence="1" type="ORF">I602_1375</name>
    <name evidence="2" type="ORF">SAMN05444353_0395</name>
</gene>
<keyword evidence="4" id="KW-1185">Reference proteome</keyword>
<dbReference type="RefSeq" id="WP_143032678.1">
    <property type="nucleotide sequence ID" value="NZ_LGBR01000001.1"/>
</dbReference>
<reference evidence="2 4" key="2">
    <citation type="submission" date="2016-10" db="EMBL/GenBank/DDBJ databases">
        <authorList>
            <person name="Varghese N."/>
            <person name="Submissions S."/>
        </authorList>
    </citation>
    <scope>NUCLEOTIDE SEQUENCE [LARGE SCALE GENOMIC DNA]</scope>
    <source>
        <strain evidence="2 4">DSW-5</strain>
    </source>
</reference>
<proteinExistence type="predicted"/>
<evidence type="ECO:0000313" key="3">
    <source>
        <dbReference type="Proteomes" id="UP000037716"/>
    </source>
</evidence>
<dbReference type="STRING" id="1300348.I602_1375"/>
<dbReference type="EMBL" id="LGBR01000001">
    <property type="protein sequence ID" value="KOY51815.1"/>
    <property type="molecule type" value="Genomic_DNA"/>
</dbReference>
<evidence type="ECO:0000313" key="4">
    <source>
        <dbReference type="Proteomes" id="UP000183071"/>
    </source>
</evidence>
<dbReference type="Proteomes" id="UP000183071">
    <property type="component" value="Unassembled WGS sequence"/>
</dbReference>
<reference evidence="1 3" key="1">
    <citation type="submission" date="2015-07" db="EMBL/GenBank/DDBJ databases">
        <title>Genome of Polaribacter dokdonenesis DSW-5, isolated from seawater off Dokdo in Korea.</title>
        <authorList>
            <person name="Yoon K."/>
            <person name="Song J.Y."/>
            <person name="Kim J.F."/>
        </authorList>
    </citation>
    <scope>NUCLEOTIDE SEQUENCE [LARGE SCALE GENOMIC DNA]</scope>
    <source>
        <strain evidence="1 3">DSW-5</strain>
    </source>
</reference>
<dbReference type="PATRIC" id="fig|1300348.6.peg.1374"/>
<dbReference type="EMBL" id="FNUE01000001">
    <property type="protein sequence ID" value="SEE02321.1"/>
    <property type="molecule type" value="Genomic_DNA"/>
</dbReference>
<comment type="caution">
    <text evidence="1">The sequence shown here is derived from an EMBL/GenBank/DDBJ whole genome shotgun (WGS) entry which is preliminary data.</text>
</comment>
<dbReference type="AlphaFoldDB" id="A0A0M9CH30"/>
<name>A0A0M9CH30_9FLAO</name>
<evidence type="ECO:0000313" key="1">
    <source>
        <dbReference type="EMBL" id="KOY51815.1"/>
    </source>
</evidence>
<evidence type="ECO:0000313" key="2">
    <source>
        <dbReference type="EMBL" id="SEE02321.1"/>
    </source>
</evidence>
<accession>A0A0M9CH30</accession>
<dbReference type="Proteomes" id="UP000037716">
    <property type="component" value="Unassembled WGS sequence"/>
</dbReference>
<organism evidence="1 3">
    <name type="scientific">Polaribacter dokdonensis DSW-5</name>
    <dbReference type="NCBI Taxonomy" id="1300348"/>
    <lineage>
        <taxon>Bacteria</taxon>
        <taxon>Pseudomonadati</taxon>
        <taxon>Bacteroidota</taxon>
        <taxon>Flavobacteriia</taxon>
        <taxon>Flavobacteriales</taxon>
        <taxon>Flavobacteriaceae</taxon>
    </lineage>
</organism>
<sequence>MMKNYSRILCVCILFAFTDCKSQENIEESKLTVKYEAKTRGSYFLIHIINGELNFNSSDQKEIQVLTKDQKSKLIQLVNEIDLSQMNLLEAPSEKRYTDGAMFATLSITKDNKTYKTSEFDHGNPPKVLSSLYVYLISLNE</sequence>
<protein>
    <submittedName>
        <fullName evidence="1">Uncharacterized protein</fullName>
    </submittedName>
</protein>